<dbReference type="PANTHER" id="PTHR11662">
    <property type="entry name" value="SOLUTE CARRIER FAMILY 17"/>
    <property type="match status" value="1"/>
</dbReference>
<feature type="transmembrane region" description="Helical" evidence="7">
    <location>
        <begin position="481"/>
        <end position="499"/>
    </location>
</feature>
<evidence type="ECO:0000256" key="4">
    <source>
        <dbReference type="ARBA" id="ARBA00022847"/>
    </source>
</evidence>
<evidence type="ECO:0000313" key="10">
    <source>
        <dbReference type="Proteomes" id="UP001516400"/>
    </source>
</evidence>
<feature type="transmembrane region" description="Helical" evidence="7">
    <location>
        <begin position="219"/>
        <end position="242"/>
    </location>
</feature>
<dbReference type="InterPro" id="IPR011701">
    <property type="entry name" value="MFS"/>
</dbReference>
<feature type="transmembrane region" description="Helical" evidence="7">
    <location>
        <begin position="443"/>
        <end position="466"/>
    </location>
</feature>
<keyword evidence="2" id="KW-0813">Transport</keyword>
<keyword evidence="6 7" id="KW-0472">Membrane</keyword>
<feature type="transmembrane region" description="Helical" evidence="7">
    <location>
        <begin position="248"/>
        <end position="271"/>
    </location>
</feature>
<dbReference type="Proteomes" id="UP001516400">
    <property type="component" value="Unassembled WGS sequence"/>
</dbReference>
<evidence type="ECO:0000313" key="9">
    <source>
        <dbReference type="EMBL" id="KAL3272431.1"/>
    </source>
</evidence>
<keyword evidence="4" id="KW-0769">Symport</keyword>
<dbReference type="FunFam" id="1.20.1250.20:FF:000512">
    <property type="entry name" value="Putative inorganic phosphate cotransporter-like Protein"/>
    <property type="match status" value="1"/>
</dbReference>
<dbReference type="AlphaFoldDB" id="A0ABD2N1A1"/>
<feature type="transmembrane region" description="Helical" evidence="7">
    <location>
        <begin position="413"/>
        <end position="431"/>
    </location>
</feature>
<dbReference type="Pfam" id="PF07690">
    <property type="entry name" value="MFS_1"/>
    <property type="match status" value="1"/>
</dbReference>
<feature type="transmembrane region" description="Helical" evidence="7">
    <location>
        <begin position="128"/>
        <end position="148"/>
    </location>
</feature>
<keyword evidence="3 7" id="KW-0812">Transmembrane</keyword>
<sequence length="539" mass="60669">MFFYNILDAIRNENLRTQMKTRFPVHVVDETSFLLPKTLSPNNGVQSDRKYVFIIPQRYVLSIMGFFAILNAYTMRVSLSIAITEMVQRHKSDFYDPDACSVFDIHNSTSPHTVSDELYPWTSKQQGIILSAFYWGYVLTHIPGGVIAEKFGGKHVLGLGILSTSIFTLLTPFVIYITEGNWVWFVVLRVLEGFGEGTTFPALNAILSKWVPLSERSKLGTLVYAGSQIGTVLANSISGALIHSTRTWASVFYFFGCMGCLWTLLWTLLCYSDPESHPFISTEEKDYLKKQMAGISKDNRKIPWTAILTSVPIWALVAAQIGHDWGFFAMVTDLPIYLKEVLHFNVKQNGFLSSIPYIVMWIVSLVTAYICDMLITKKCMSISFARKFFSTFGSFGPAVFLLLASYVGCDRDIAILMFTIGMGFMGCFYCGMKVNILDLTTHYAGTIMAIVNGIGALSGILVPYLISALTENHTLSEWRNVFWITFGVLVVTDLIFVFFGSAEIQPFDSIYDKEVTEKTDEFNGIDLHKKTYHGEIEEA</sequence>
<evidence type="ECO:0000256" key="3">
    <source>
        <dbReference type="ARBA" id="ARBA00022692"/>
    </source>
</evidence>
<evidence type="ECO:0000256" key="7">
    <source>
        <dbReference type="SAM" id="Phobius"/>
    </source>
</evidence>
<gene>
    <name evidence="9" type="ORF">HHI36_013913</name>
</gene>
<feature type="transmembrane region" description="Helical" evidence="7">
    <location>
        <begin position="59"/>
        <end position="83"/>
    </location>
</feature>
<dbReference type="SUPFAM" id="SSF103473">
    <property type="entry name" value="MFS general substrate transporter"/>
    <property type="match status" value="1"/>
</dbReference>
<proteinExistence type="predicted"/>
<evidence type="ECO:0000256" key="1">
    <source>
        <dbReference type="ARBA" id="ARBA00004141"/>
    </source>
</evidence>
<dbReference type="InterPro" id="IPR050382">
    <property type="entry name" value="MFS_Na/Anion_cotransporter"/>
</dbReference>
<keyword evidence="5 7" id="KW-1133">Transmembrane helix</keyword>
<dbReference type="InterPro" id="IPR020846">
    <property type="entry name" value="MFS_dom"/>
</dbReference>
<feature type="transmembrane region" description="Helical" evidence="7">
    <location>
        <begin position="355"/>
        <end position="376"/>
    </location>
</feature>
<evidence type="ECO:0000256" key="6">
    <source>
        <dbReference type="ARBA" id="ARBA00023136"/>
    </source>
</evidence>
<reference evidence="9 10" key="1">
    <citation type="journal article" date="2021" name="BMC Biol.">
        <title>Horizontally acquired antibacterial genes associated with adaptive radiation of ladybird beetles.</title>
        <authorList>
            <person name="Li H.S."/>
            <person name="Tang X.F."/>
            <person name="Huang Y.H."/>
            <person name="Xu Z.Y."/>
            <person name="Chen M.L."/>
            <person name="Du X.Y."/>
            <person name="Qiu B.Y."/>
            <person name="Chen P.T."/>
            <person name="Zhang W."/>
            <person name="Slipinski A."/>
            <person name="Escalona H.E."/>
            <person name="Waterhouse R.M."/>
            <person name="Zwick A."/>
            <person name="Pang H."/>
        </authorList>
    </citation>
    <scope>NUCLEOTIDE SEQUENCE [LARGE SCALE GENOMIC DNA]</scope>
    <source>
        <strain evidence="9">SYSU2018</strain>
    </source>
</reference>
<dbReference type="GO" id="GO:0015293">
    <property type="term" value="F:symporter activity"/>
    <property type="evidence" value="ECO:0007669"/>
    <property type="project" value="UniProtKB-KW"/>
</dbReference>
<organism evidence="9 10">
    <name type="scientific">Cryptolaemus montrouzieri</name>
    <dbReference type="NCBI Taxonomy" id="559131"/>
    <lineage>
        <taxon>Eukaryota</taxon>
        <taxon>Metazoa</taxon>
        <taxon>Ecdysozoa</taxon>
        <taxon>Arthropoda</taxon>
        <taxon>Hexapoda</taxon>
        <taxon>Insecta</taxon>
        <taxon>Pterygota</taxon>
        <taxon>Neoptera</taxon>
        <taxon>Endopterygota</taxon>
        <taxon>Coleoptera</taxon>
        <taxon>Polyphaga</taxon>
        <taxon>Cucujiformia</taxon>
        <taxon>Coccinelloidea</taxon>
        <taxon>Coccinellidae</taxon>
        <taxon>Scymninae</taxon>
        <taxon>Scymnini</taxon>
        <taxon>Cryptolaemus</taxon>
    </lineage>
</organism>
<dbReference type="Gene3D" id="1.20.1250.20">
    <property type="entry name" value="MFS general substrate transporter like domains"/>
    <property type="match status" value="2"/>
</dbReference>
<feature type="transmembrane region" description="Helical" evidence="7">
    <location>
        <begin position="155"/>
        <end position="176"/>
    </location>
</feature>
<evidence type="ECO:0000256" key="2">
    <source>
        <dbReference type="ARBA" id="ARBA00022448"/>
    </source>
</evidence>
<name>A0ABD2N1A1_9CUCU</name>
<dbReference type="PANTHER" id="PTHR11662:SF415">
    <property type="entry name" value="AT30085P-RELATED"/>
    <property type="match status" value="1"/>
</dbReference>
<feature type="transmembrane region" description="Helical" evidence="7">
    <location>
        <begin position="388"/>
        <end position="407"/>
    </location>
</feature>
<evidence type="ECO:0000256" key="5">
    <source>
        <dbReference type="ARBA" id="ARBA00022989"/>
    </source>
</evidence>
<evidence type="ECO:0000259" key="8">
    <source>
        <dbReference type="PROSITE" id="PS50850"/>
    </source>
</evidence>
<comment type="subcellular location">
    <subcellularLocation>
        <location evidence="1">Membrane</location>
        <topology evidence="1">Multi-pass membrane protein</topology>
    </subcellularLocation>
</comment>
<dbReference type="GO" id="GO:0016020">
    <property type="term" value="C:membrane"/>
    <property type="evidence" value="ECO:0007669"/>
    <property type="project" value="UniProtKB-SubCell"/>
</dbReference>
<accession>A0ABD2N1A1</accession>
<keyword evidence="10" id="KW-1185">Reference proteome</keyword>
<dbReference type="InterPro" id="IPR036259">
    <property type="entry name" value="MFS_trans_sf"/>
</dbReference>
<dbReference type="FunFam" id="1.20.1250.20:FF:000003">
    <property type="entry name" value="Solute carrier family 17 member 3"/>
    <property type="match status" value="1"/>
</dbReference>
<dbReference type="EMBL" id="JABFTP020000062">
    <property type="protein sequence ID" value="KAL3272431.1"/>
    <property type="molecule type" value="Genomic_DNA"/>
</dbReference>
<protein>
    <recommendedName>
        <fullName evidence="8">Major facilitator superfamily (MFS) profile domain-containing protein</fullName>
    </recommendedName>
</protein>
<dbReference type="PROSITE" id="PS50850">
    <property type="entry name" value="MFS"/>
    <property type="match status" value="1"/>
</dbReference>
<dbReference type="CDD" id="cd17318">
    <property type="entry name" value="MFS_SLC17"/>
    <property type="match status" value="1"/>
</dbReference>
<comment type="caution">
    <text evidence="9">The sequence shown here is derived from an EMBL/GenBank/DDBJ whole genome shotgun (WGS) entry which is preliminary data.</text>
</comment>
<feature type="domain" description="Major facilitator superfamily (MFS) profile" evidence="8">
    <location>
        <begin position="60"/>
        <end position="505"/>
    </location>
</feature>